<dbReference type="GeneID" id="98174835"/>
<evidence type="ECO:0000256" key="1">
    <source>
        <dbReference type="SAM" id="MobiDB-lite"/>
    </source>
</evidence>
<evidence type="ECO:0000313" key="4">
    <source>
        <dbReference type="Proteomes" id="UP001628179"/>
    </source>
</evidence>
<sequence length="221" mass="23211">MPHCADIIEAPTGNGVGVADPGLSPGSKAGIAVGVVVGFGMILGVATWSCLRKRKQRRRSEADSSSHRPRPAGVIGRVVGGGREMTDEASDMMSRSGRLPGVTQDYFGGDPVIGPYSETYSTSAVTTPGPERERVGVPLQPHDPGDIAVPVEIDSRLRGRQEMRRAPTTSTAAGAVSVSHASDADTERYELYGSAPDQVSPYLSSSPYEGGMPSPPDEHPR</sequence>
<keyword evidence="2" id="KW-1133">Transmembrane helix</keyword>
<keyword evidence="2" id="KW-0472">Membrane</keyword>
<keyword evidence="2" id="KW-0812">Transmembrane</keyword>
<accession>A0ABQ0G7Y8</accession>
<evidence type="ECO:0000256" key="2">
    <source>
        <dbReference type="SAM" id="Phobius"/>
    </source>
</evidence>
<feature type="region of interest" description="Disordered" evidence="1">
    <location>
        <begin position="53"/>
        <end position="78"/>
    </location>
</feature>
<keyword evidence="4" id="KW-1185">Reference proteome</keyword>
<evidence type="ECO:0000313" key="3">
    <source>
        <dbReference type="EMBL" id="GAB1313882.1"/>
    </source>
</evidence>
<comment type="caution">
    <text evidence="3">The sequence shown here is derived from an EMBL/GenBank/DDBJ whole genome shotgun (WGS) entry which is preliminary data.</text>
</comment>
<organism evidence="3 4">
    <name type="scientific">Madurella fahalii</name>
    <dbReference type="NCBI Taxonomy" id="1157608"/>
    <lineage>
        <taxon>Eukaryota</taxon>
        <taxon>Fungi</taxon>
        <taxon>Dikarya</taxon>
        <taxon>Ascomycota</taxon>
        <taxon>Pezizomycotina</taxon>
        <taxon>Sordariomycetes</taxon>
        <taxon>Sordariomycetidae</taxon>
        <taxon>Sordariales</taxon>
        <taxon>Sordariales incertae sedis</taxon>
        <taxon>Madurella</taxon>
    </lineage>
</organism>
<dbReference type="EMBL" id="BAAFSV010000002">
    <property type="protein sequence ID" value="GAB1313882.1"/>
    <property type="molecule type" value="Genomic_DNA"/>
</dbReference>
<dbReference type="Proteomes" id="UP001628179">
    <property type="component" value="Unassembled WGS sequence"/>
</dbReference>
<feature type="region of interest" description="Disordered" evidence="1">
    <location>
        <begin position="159"/>
        <end position="221"/>
    </location>
</feature>
<feature type="transmembrane region" description="Helical" evidence="2">
    <location>
        <begin position="29"/>
        <end position="51"/>
    </location>
</feature>
<dbReference type="RefSeq" id="XP_070915613.1">
    <property type="nucleotide sequence ID" value="XM_071059512.1"/>
</dbReference>
<reference evidence="3 4" key="1">
    <citation type="submission" date="2024-09" db="EMBL/GenBank/DDBJ databases">
        <title>Itraconazole resistance in Madurella fahalii resulting from another homologue of gene encoding cytochrome P450 14-alpha sterol demethylase (CYP51).</title>
        <authorList>
            <person name="Yoshioka I."/>
            <person name="Fahal A.H."/>
            <person name="Kaneko S."/>
            <person name="Yaguchi T."/>
        </authorList>
    </citation>
    <scope>NUCLEOTIDE SEQUENCE [LARGE SCALE GENOMIC DNA]</scope>
    <source>
        <strain evidence="3 4">IFM 68171</strain>
    </source>
</reference>
<name>A0ABQ0G7Y8_9PEZI</name>
<protein>
    <submittedName>
        <fullName evidence="3">Uncharacterized protein</fullName>
    </submittedName>
</protein>
<gene>
    <name evidence="3" type="ORF">MFIFM68171_04092</name>
</gene>
<proteinExistence type="predicted"/>